<dbReference type="SUPFAM" id="SSF69349">
    <property type="entry name" value="Phage fibre proteins"/>
    <property type="match status" value="1"/>
</dbReference>
<dbReference type="InterPro" id="IPR006531">
    <property type="entry name" value="Gp5/Vgr_OB"/>
</dbReference>
<gene>
    <name evidence="2" type="primary">vgrG</name>
    <name evidence="2" type="ORF">ACFFU1_17795</name>
</gene>
<proteinExistence type="predicted"/>
<dbReference type="Gene3D" id="2.40.50.230">
    <property type="entry name" value="Gp5 N-terminal domain"/>
    <property type="match status" value="1"/>
</dbReference>
<evidence type="ECO:0000313" key="3">
    <source>
        <dbReference type="Proteomes" id="UP001589590"/>
    </source>
</evidence>
<protein>
    <submittedName>
        <fullName evidence="2">Type VI secretion system tip protein VgrG</fullName>
    </submittedName>
</protein>
<dbReference type="NCBIfam" id="TIGR01646">
    <property type="entry name" value="vgr_GE"/>
    <property type="match status" value="1"/>
</dbReference>
<dbReference type="SUPFAM" id="SSF69255">
    <property type="entry name" value="gp5 N-terminal domain-like"/>
    <property type="match status" value="1"/>
</dbReference>
<dbReference type="SUPFAM" id="SSF69279">
    <property type="entry name" value="Phage tail proteins"/>
    <property type="match status" value="1"/>
</dbReference>
<dbReference type="Pfam" id="PF04717">
    <property type="entry name" value="Phage_base_V"/>
    <property type="match status" value="1"/>
</dbReference>
<evidence type="ECO:0000259" key="1">
    <source>
        <dbReference type="Pfam" id="PF04717"/>
    </source>
</evidence>
<comment type="caution">
    <text evidence="2">The sequence shown here is derived from an EMBL/GenBank/DDBJ whole genome shotgun (WGS) entry which is preliminary data.</text>
</comment>
<keyword evidence="3" id="KW-1185">Reference proteome</keyword>
<dbReference type="InterPro" id="IPR037026">
    <property type="entry name" value="Vgr_OB-fold_dom_sf"/>
</dbReference>
<sequence length="597" mass="65325">MTEKLKPTEGIIDFDIFVEGKKIKDTVEVQEITIDMEVNRITSAEIVMQDGGAIGAVNEPFVHSEGADFVPGIAIEISLGYIDKTEKVFKGIIVSQQLKVKDGHSKLIIVCEDKAISMTKGRHNAIFQDKLDSDAIKSIVGNYALDLEMEGTTVDHPILMQYNCSDWDYVVIRAEANNMMVTTYQNKLSVKKINFSETPKIELEASQIVIDIDLRLESENMFDSYNMSSWNPSMQEIETSEVKINDALNQGNLSAKKLSEVLSNGFDAYSSATLSKEEMKAQLEGQAFKAILEKIKGKITVPGTTKIVAGNLILLSGFNSRFNGNAFISRVVHSLQDGDWITELYVGKSGKPHAALPHVEDLGASGLLPPINGMQIATVEKIIEDPDNNFRVLITLPAFVGTGQNDGVWARMSLPYASADAGFFFFPEVGDEVLVTFMNNDPRYPVITGSLYSSIHKPKEITDKKNQFKSIYSKSGIFIKFDDEDKILTIETPSKNTMVLDDKAKSVSIKDMNDNSIIMDESGITMKSPKDINIKAEGAINLTAGSNLVMKATGDATLEGMSVTHKAQTSFTAKGNASAELSASGQTTVKGAMVMIN</sequence>
<dbReference type="RefSeq" id="WP_290267602.1">
    <property type="nucleotide sequence ID" value="NZ_JAUFQP010000001.1"/>
</dbReference>
<organism evidence="2 3">
    <name type="scientific">Algibacter miyuki</name>
    <dbReference type="NCBI Taxonomy" id="1306933"/>
    <lineage>
        <taxon>Bacteria</taxon>
        <taxon>Pseudomonadati</taxon>
        <taxon>Bacteroidota</taxon>
        <taxon>Flavobacteriia</taxon>
        <taxon>Flavobacteriales</taxon>
        <taxon>Flavobacteriaceae</taxon>
        <taxon>Algibacter</taxon>
    </lineage>
</organism>
<dbReference type="InterPro" id="IPR006533">
    <property type="entry name" value="T6SS_Vgr_RhsGE"/>
</dbReference>
<evidence type="ECO:0000313" key="2">
    <source>
        <dbReference type="EMBL" id="MFB9106766.1"/>
    </source>
</evidence>
<feature type="domain" description="Gp5/Type VI secretion system Vgr protein OB-fold" evidence="1">
    <location>
        <begin position="376"/>
        <end position="452"/>
    </location>
</feature>
<reference evidence="2 3" key="1">
    <citation type="submission" date="2024-09" db="EMBL/GenBank/DDBJ databases">
        <authorList>
            <person name="Sun Q."/>
            <person name="Mori K."/>
        </authorList>
    </citation>
    <scope>NUCLEOTIDE SEQUENCE [LARGE SCALE GENOMIC DNA]</scope>
    <source>
        <strain evidence="2 3">CECT 8300</strain>
    </source>
</reference>
<accession>A0ABV5H5N9</accession>
<dbReference type="Proteomes" id="UP001589590">
    <property type="component" value="Unassembled WGS sequence"/>
</dbReference>
<name>A0ABV5H5N9_9FLAO</name>
<dbReference type="EMBL" id="JBHMFA010000033">
    <property type="protein sequence ID" value="MFB9106766.1"/>
    <property type="molecule type" value="Genomic_DNA"/>
</dbReference>